<dbReference type="PANTHER" id="PTHR42934">
    <property type="entry name" value="GLYCOLATE OXIDASE SUBUNIT GLCD"/>
    <property type="match status" value="1"/>
</dbReference>
<dbReference type="Proteomes" id="UP000238217">
    <property type="component" value="Unassembled WGS sequence"/>
</dbReference>
<evidence type="ECO:0000259" key="6">
    <source>
        <dbReference type="PROSITE" id="PS51387"/>
    </source>
</evidence>
<feature type="region of interest" description="Disordered" evidence="5">
    <location>
        <begin position="381"/>
        <end position="421"/>
    </location>
</feature>
<feature type="domain" description="FAD-binding PCMH-type" evidence="6">
    <location>
        <begin position="42"/>
        <end position="221"/>
    </location>
</feature>
<dbReference type="RefSeq" id="WP_258174933.1">
    <property type="nucleotide sequence ID" value="NZ_PVTY01000010.1"/>
</dbReference>
<dbReference type="InterPro" id="IPR016164">
    <property type="entry name" value="FAD-linked_Oxase-like_C"/>
</dbReference>
<accession>A0A2T0YIW7</accession>
<dbReference type="GO" id="GO:0016491">
    <property type="term" value="F:oxidoreductase activity"/>
    <property type="evidence" value="ECO:0007669"/>
    <property type="project" value="UniProtKB-KW"/>
</dbReference>
<dbReference type="Pfam" id="PF01565">
    <property type="entry name" value="FAD_binding_4"/>
    <property type="match status" value="1"/>
</dbReference>
<dbReference type="InterPro" id="IPR051914">
    <property type="entry name" value="FAD-linked_OxidoTrans_Type4"/>
</dbReference>
<evidence type="ECO:0000256" key="4">
    <source>
        <dbReference type="ARBA" id="ARBA00023002"/>
    </source>
</evidence>
<protein>
    <submittedName>
        <fullName evidence="7">Glycolate oxidase</fullName>
    </submittedName>
</protein>
<dbReference type="InterPro" id="IPR004113">
    <property type="entry name" value="FAD-bd_oxidored_4_C"/>
</dbReference>
<dbReference type="InterPro" id="IPR036318">
    <property type="entry name" value="FAD-bd_PCMH-like_sf"/>
</dbReference>
<dbReference type="InterPro" id="IPR016171">
    <property type="entry name" value="Vanillyl_alc_oxidase_C-sub2"/>
</dbReference>
<dbReference type="SUPFAM" id="SSF55103">
    <property type="entry name" value="FAD-linked oxidases, C-terminal domain"/>
    <property type="match status" value="2"/>
</dbReference>
<dbReference type="EMBL" id="PVTY01000010">
    <property type="protein sequence ID" value="PRZ14924.1"/>
    <property type="molecule type" value="Genomic_DNA"/>
</dbReference>
<evidence type="ECO:0000256" key="2">
    <source>
        <dbReference type="ARBA" id="ARBA00022630"/>
    </source>
</evidence>
<keyword evidence="4" id="KW-0560">Oxidoreductase</keyword>
<dbReference type="InterPro" id="IPR006094">
    <property type="entry name" value="Oxid_FAD_bind_N"/>
</dbReference>
<keyword evidence="2" id="KW-0285">Flavoprotein</keyword>
<dbReference type="Gene3D" id="1.10.45.10">
    <property type="entry name" value="Vanillyl-alcohol Oxidase, Chain A, domain 4"/>
    <property type="match status" value="1"/>
</dbReference>
<dbReference type="AlphaFoldDB" id="A0A2T0YIW7"/>
<evidence type="ECO:0000256" key="3">
    <source>
        <dbReference type="ARBA" id="ARBA00022827"/>
    </source>
</evidence>
<comment type="cofactor">
    <cofactor evidence="1">
        <name>FAD</name>
        <dbReference type="ChEBI" id="CHEBI:57692"/>
    </cofactor>
</comment>
<feature type="compositionally biased region" description="Low complexity" evidence="5">
    <location>
        <begin position="404"/>
        <end position="415"/>
    </location>
</feature>
<name>A0A2T0YIW7_9MICC</name>
<evidence type="ECO:0000313" key="7">
    <source>
        <dbReference type="EMBL" id="PRZ14924.1"/>
    </source>
</evidence>
<comment type="caution">
    <text evidence="7">The sequence shown here is derived from an EMBL/GenBank/DDBJ whole genome shotgun (WGS) entry which is preliminary data.</text>
</comment>
<dbReference type="PANTHER" id="PTHR42934:SF2">
    <property type="entry name" value="GLYCOLATE OXIDASE SUBUNIT GLCD"/>
    <property type="match status" value="1"/>
</dbReference>
<dbReference type="GO" id="GO:0071949">
    <property type="term" value="F:FAD binding"/>
    <property type="evidence" value="ECO:0007669"/>
    <property type="project" value="InterPro"/>
</dbReference>
<dbReference type="Gene3D" id="3.30.465.10">
    <property type="match status" value="1"/>
</dbReference>
<dbReference type="InterPro" id="IPR016166">
    <property type="entry name" value="FAD-bd_PCMH"/>
</dbReference>
<keyword evidence="3" id="KW-0274">FAD</keyword>
<evidence type="ECO:0000313" key="8">
    <source>
        <dbReference type="Proteomes" id="UP000238217"/>
    </source>
</evidence>
<evidence type="ECO:0000256" key="5">
    <source>
        <dbReference type="SAM" id="MobiDB-lite"/>
    </source>
</evidence>
<dbReference type="SUPFAM" id="SSF56176">
    <property type="entry name" value="FAD-binding/transporter-associated domain-like"/>
    <property type="match status" value="1"/>
</dbReference>
<dbReference type="Pfam" id="PF02913">
    <property type="entry name" value="FAD-oxidase_C"/>
    <property type="match status" value="2"/>
</dbReference>
<dbReference type="PROSITE" id="PS51387">
    <property type="entry name" value="FAD_PCMH"/>
    <property type="match status" value="1"/>
</dbReference>
<keyword evidence="8" id="KW-1185">Reference proteome</keyword>
<proteinExistence type="predicted"/>
<gene>
    <name evidence="7" type="ORF">BCL67_11022</name>
</gene>
<dbReference type="InterPro" id="IPR016169">
    <property type="entry name" value="FAD-bd_PCMH_sub2"/>
</dbReference>
<dbReference type="Gene3D" id="3.30.70.2740">
    <property type="match status" value="1"/>
</dbReference>
<reference evidence="7 8" key="1">
    <citation type="submission" date="2018-03" db="EMBL/GenBank/DDBJ databases">
        <title>Comparative analysis of microorganisms from saline springs in Andes Mountain Range, Colombia.</title>
        <authorList>
            <person name="Rubin E."/>
        </authorList>
    </citation>
    <scope>NUCLEOTIDE SEQUENCE [LARGE SCALE GENOMIC DNA]</scope>
    <source>
        <strain evidence="7 8">CG 35</strain>
    </source>
</reference>
<evidence type="ECO:0000256" key="1">
    <source>
        <dbReference type="ARBA" id="ARBA00001974"/>
    </source>
</evidence>
<sequence>MSASDNDVLKALRSAFAPHALTTDPAELDAHAVDKGPLEHWQVHPPRAVVFAESTQDVQRLVRLSAEHGFALITRGAGTSVSGGANSTEGSVVLNLTRMNQILAMRPEDEVAVVEPGVINADLNAAAAEHGLMYAPDPASYRTSTIGGNVATNAGGLRCAKYGVTRDSVLALDVVLADGTLIHTGQATFKGVAGYDLTSLFVGSEGTLGIVVGVTVRLRHLSPHTETIAAFFEELTTAAQGVLEIGKARVQPAITELLDRNTMLALDQAQGSDLAQRGNTLLLIQTDGHGAAIEAEIIRDVLRGLGATVSDPGSAESERLIELRRHARGDGIATEVRVGEDVAVPRSRLVDYIRAIEDLAEEHQVQLKVVAHAGDGNLHPTFSVPSSELSPSAVSETTADDDAASPAAPEAAPVTIDPSNLDPTTVDAAESDLPASAMSRLHAALDGSVRLALEMGGTITGEHGIGTYKLRWLDWEQSAEVIALQRRIKDVFDPECRLNPGRAIL</sequence>
<organism evidence="7 8">
    <name type="scientific">Nesterenkonia sandarakina</name>
    <dbReference type="NCBI Taxonomy" id="272918"/>
    <lineage>
        <taxon>Bacteria</taxon>
        <taxon>Bacillati</taxon>
        <taxon>Actinomycetota</taxon>
        <taxon>Actinomycetes</taxon>
        <taxon>Micrococcales</taxon>
        <taxon>Micrococcaceae</taxon>
        <taxon>Nesterenkonia</taxon>
    </lineage>
</organism>